<dbReference type="Gene3D" id="1.10.274.10">
    <property type="entry name" value="PtsI, HPr-binding domain"/>
    <property type="match status" value="1"/>
</dbReference>
<dbReference type="InterPro" id="IPR050499">
    <property type="entry name" value="PEP-utilizing_PTS_enzyme"/>
</dbReference>
<comment type="cofactor">
    <cofactor evidence="1">
        <name>Mg(2+)</name>
        <dbReference type="ChEBI" id="CHEBI:18420"/>
    </cofactor>
</comment>
<keyword evidence="14" id="KW-1185">Reference proteome</keyword>
<dbReference type="PANTHER" id="PTHR46244">
    <property type="entry name" value="PHOSPHOENOLPYRUVATE-PROTEIN PHOSPHOTRANSFERASE"/>
    <property type="match status" value="1"/>
</dbReference>
<dbReference type="SUPFAM" id="SSF47831">
    <property type="entry name" value="Enzyme I of the PEP:sugar phosphotransferase system HPr-binding (sub)domain"/>
    <property type="match status" value="1"/>
</dbReference>
<dbReference type="KEGG" id="arev:RVR_9023"/>
<evidence type="ECO:0000256" key="4">
    <source>
        <dbReference type="ARBA" id="ARBA00022679"/>
    </source>
</evidence>
<sequence>MSARHRYPGRPASPGTALGHLHRTDRPFPVGAPDDPAGDGRTDAAPRPPGPCLAAAFDQVADRMDAVAGGLRTRGENEQADIIEVGALIARDPELRQHAVRLAAAGSDAAAAVRDAVDTQARAIAALGDPVLAERAADVRQVGRRVLAVLHGVHEPPPERPLVLAAREIGAADLLEPGRMVTAALSVTGGPNSHAAIVARSSGIPLLLGVDPGVLDLPDGVQVLVDADSAVVHPVAEERATALAAIAALRERRARLAAARHLPARTVDGHPVTLRVNAATPADVRAGLEAGADGVGLLRTELPFLDAARWPSRARHTIALGPVLAPLAGRTATVRTLDFADDKLPPFLAEDRGADRRGAGAAGGTGGPGRAADGGAGAGLAGGAGAGLAGADGGAGGSVEPLVGRRAPGGAVRRIGRGLPLMLARPDAFGEQFTALLGAAAGARVELRVMIPMVADVGELRACRALLDRAAAELDLPAPPLGIMVELPEAVRRIGELAAEAAFLSLGTNDLTCQLLGLDRRDPAAGPASTAHPAVLRAIAAVVAAARAHRRPVSVCGDAAAHPLVLPLLVGLGCDTLSVAPAALDEVRAAVRGLDHGACRKVATEALALRTAEEVRHLVHGRLPVPPG</sequence>
<keyword evidence="5" id="KW-0479">Metal-binding</keyword>
<dbReference type="Pfam" id="PF02896">
    <property type="entry name" value="PEP-utilizers_C"/>
    <property type="match status" value="1"/>
</dbReference>
<dbReference type="Proteomes" id="UP000595703">
    <property type="component" value="Chromosome"/>
</dbReference>
<dbReference type="GO" id="GO:0009401">
    <property type="term" value="P:phosphoenolpyruvate-dependent sugar phosphotransferase system"/>
    <property type="evidence" value="ECO:0007669"/>
    <property type="project" value="InterPro"/>
</dbReference>
<feature type="domain" description="PEP-utilising enzyme mobile" evidence="10">
    <location>
        <begin position="161"/>
        <end position="229"/>
    </location>
</feature>
<feature type="domain" description="Phosphotransferase system enzyme I N-terminal" evidence="12">
    <location>
        <begin position="9"/>
        <end position="135"/>
    </location>
</feature>
<dbReference type="SUPFAM" id="SSF52009">
    <property type="entry name" value="Phosphohistidine domain"/>
    <property type="match status" value="1"/>
</dbReference>
<dbReference type="Gene3D" id="3.50.30.10">
    <property type="entry name" value="Phosphohistidine domain"/>
    <property type="match status" value="1"/>
</dbReference>
<feature type="domain" description="PEP-utilising enzyme C-terminal" evidence="11">
    <location>
        <begin position="254"/>
        <end position="594"/>
    </location>
</feature>
<reference evidence="13 14" key="2">
    <citation type="journal article" date="2011" name="J. Antibiot.">
        <title>Furaquinocins I and J: novel polyketide isoprenoid hybrid compounds from Streptomyces reveromyceticus SN-593.</title>
        <authorList>
            <person name="Panthee S."/>
            <person name="Takahashi S."/>
            <person name="Takagi H."/>
            <person name="Nogawa T."/>
            <person name="Oowada E."/>
            <person name="Uramoto M."/>
            <person name="Osada H."/>
        </authorList>
    </citation>
    <scope>NUCLEOTIDE SEQUENCE [LARGE SCALE GENOMIC DNA]</scope>
    <source>
        <strain evidence="13 14">SN-593</strain>
    </source>
</reference>
<reference evidence="13 14" key="4">
    <citation type="journal article" date="2020" name="Sci. Rep.">
        <title>beta-carboline chemical signals induce reveromycin production through a LuxR family regulator in Streptomyces sp. SN-593.</title>
        <authorList>
            <person name="Panthee S."/>
            <person name="Kito N."/>
            <person name="Hayashi T."/>
            <person name="Shimizu T."/>
            <person name="Ishikawa J."/>
            <person name="Hamamoto H."/>
            <person name="Osada H."/>
            <person name="Takahashi S."/>
        </authorList>
    </citation>
    <scope>NUCLEOTIDE SEQUENCE [LARGE SCALE GENOMIC DNA]</scope>
    <source>
        <strain evidence="13 14">SN-593</strain>
    </source>
</reference>
<dbReference type="GO" id="GO:0046872">
    <property type="term" value="F:metal ion binding"/>
    <property type="evidence" value="ECO:0007669"/>
    <property type="project" value="UniProtKB-KW"/>
</dbReference>
<feature type="compositionally biased region" description="Basic and acidic residues" evidence="9">
    <location>
        <begin position="348"/>
        <end position="358"/>
    </location>
</feature>
<accession>A0A7U3VS96</accession>
<protein>
    <recommendedName>
        <fullName evidence="3">Phosphoenolpyruvate-protein phosphotransferase</fullName>
    </recommendedName>
    <alternativeName>
        <fullName evidence="8">Phosphotransferase system, enzyme I</fullName>
    </alternativeName>
</protein>
<name>A0A7U3VS96_9ACTN</name>
<feature type="region of interest" description="Disordered" evidence="9">
    <location>
        <begin position="1"/>
        <end position="48"/>
    </location>
</feature>
<dbReference type="GO" id="GO:0016301">
    <property type="term" value="F:kinase activity"/>
    <property type="evidence" value="ECO:0007669"/>
    <property type="project" value="UniProtKB-KW"/>
</dbReference>
<dbReference type="EMBL" id="AP018365">
    <property type="protein sequence ID" value="BBB01549.1"/>
    <property type="molecule type" value="Genomic_DNA"/>
</dbReference>
<dbReference type="InterPro" id="IPR018274">
    <property type="entry name" value="PEP_util_AS"/>
</dbReference>
<dbReference type="Pfam" id="PF05524">
    <property type="entry name" value="PEP-utilisers_N"/>
    <property type="match status" value="1"/>
</dbReference>
<dbReference type="InterPro" id="IPR015813">
    <property type="entry name" value="Pyrv/PenolPyrv_kinase-like_dom"/>
</dbReference>
<dbReference type="InterPro" id="IPR036618">
    <property type="entry name" value="PtsI_HPr-bd_sf"/>
</dbReference>
<keyword evidence="7" id="KW-0460">Magnesium</keyword>
<evidence type="ECO:0000313" key="14">
    <source>
        <dbReference type="Proteomes" id="UP000595703"/>
    </source>
</evidence>
<reference evidence="13 14" key="1">
    <citation type="journal article" date="2010" name="J. Bacteriol.">
        <title>Biochemical characterization of a novel indole prenyltransferase from Streptomyces sp. SN-593.</title>
        <authorList>
            <person name="Takahashi S."/>
            <person name="Takagi H."/>
            <person name="Toyoda A."/>
            <person name="Uramoto M."/>
            <person name="Nogawa T."/>
            <person name="Ueki M."/>
            <person name="Sakaki Y."/>
            <person name="Osada H."/>
        </authorList>
    </citation>
    <scope>NUCLEOTIDE SEQUENCE [LARGE SCALE GENOMIC DNA]</scope>
    <source>
        <strain evidence="13 14">SN-593</strain>
    </source>
</reference>
<feature type="compositionally biased region" description="Gly residues" evidence="9">
    <location>
        <begin position="360"/>
        <end position="370"/>
    </location>
</feature>
<dbReference type="Pfam" id="PF00391">
    <property type="entry name" value="PEP-utilizers"/>
    <property type="match status" value="1"/>
</dbReference>
<evidence type="ECO:0000259" key="12">
    <source>
        <dbReference type="Pfam" id="PF05524"/>
    </source>
</evidence>
<evidence type="ECO:0000256" key="9">
    <source>
        <dbReference type="SAM" id="MobiDB-lite"/>
    </source>
</evidence>
<dbReference type="RefSeq" id="WP_202237460.1">
    <property type="nucleotide sequence ID" value="NZ_AP018365.1"/>
</dbReference>
<dbReference type="InterPro" id="IPR008731">
    <property type="entry name" value="PTS_EIN"/>
</dbReference>
<keyword evidence="13" id="KW-0670">Pyruvate</keyword>
<dbReference type="PROSITE" id="PS00370">
    <property type="entry name" value="PEP_ENZYMES_PHOS_SITE"/>
    <property type="match status" value="1"/>
</dbReference>
<dbReference type="InterPro" id="IPR008279">
    <property type="entry name" value="PEP-util_enz_mobile_dom"/>
</dbReference>
<evidence type="ECO:0000256" key="1">
    <source>
        <dbReference type="ARBA" id="ARBA00001946"/>
    </source>
</evidence>
<evidence type="ECO:0000313" key="13">
    <source>
        <dbReference type="EMBL" id="BBB01549.1"/>
    </source>
</evidence>
<feature type="region of interest" description="Disordered" evidence="9">
    <location>
        <begin position="348"/>
        <end position="370"/>
    </location>
</feature>
<dbReference type="PANTHER" id="PTHR46244:SF3">
    <property type="entry name" value="PHOSPHOENOLPYRUVATE-PROTEIN PHOSPHOTRANSFERASE"/>
    <property type="match status" value="1"/>
</dbReference>
<keyword evidence="4 13" id="KW-0808">Transferase</keyword>
<dbReference type="Gene3D" id="3.20.20.60">
    <property type="entry name" value="Phosphoenolpyruvate-binding domains"/>
    <property type="match status" value="1"/>
</dbReference>
<dbReference type="SUPFAM" id="SSF51621">
    <property type="entry name" value="Phosphoenolpyruvate/pyruvate domain"/>
    <property type="match status" value="2"/>
</dbReference>
<evidence type="ECO:0000256" key="2">
    <source>
        <dbReference type="ARBA" id="ARBA00007837"/>
    </source>
</evidence>
<evidence type="ECO:0000256" key="3">
    <source>
        <dbReference type="ARBA" id="ARBA00016544"/>
    </source>
</evidence>
<dbReference type="AlphaFoldDB" id="A0A7U3VS96"/>
<reference evidence="13 14" key="3">
    <citation type="journal article" date="2011" name="Nat. Chem. Biol.">
        <title>Reveromycin A biosynthesis uses RevG and RevJ for stereospecific spiroacetal formation.</title>
        <authorList>
            <person name="Takahashi S."/>
            <person name="Toyoda A."/>
            <person name="Sekiyama Y."/>
            <person name="Takagi H."/>
            <person name="Nogawa T."/>
            <person name="Uramoto M."/>
            <person name="Suzuki R."/>
            <person name="Koshino H."/>
            <person name="Kumano T."/>
            <person name="Panthee S."/>
            <person name="Dairi T."/>
            <person name="Ishikawa J."/>
            <person name="Ikeda H."/>
            <person name="Sakaki Y."/>
            <person name="Osada H."/>
        </authorList>
    </citation>
    <scope>NUCLEOTIDE SEQUENCE [LARGE SCALE GENOMIC DNA]</scope>
    <source>
        <strain evidence="13 14">SN-593</strain>
    </source>
</reference>
<gene>
    <name evidence="13" type="ORF">RVR_9023</name>
</gene>
<evidence type="ECO:0000256" key="7">
    <source>
        <dbReference type="ARBA" id="ARBA00022842"/>
    </source>
</evidence>
<dbReference type="InterPro" id="IPR040442">
    <property type="entry name" value="Pyrv_kinase-like_dom_sf"/>
</dbReference>
<dbReference type="InterPro" id="IPR000121">
    <property type="entry name" value="PEP_util_C"/>
</dbReference>
<keyword evidence="6" id="KW-0418">Kinase</keyword>
<proteinExistence type="inferred from homology"/>
<dbReference type="InterPro" id="IPR036637">
    <property type="entry name" value="Phosphohistidine_dom_sf"/>
</dbReference>
<organism evidence="13 14">
    <name type="scientific">Actinacidiphila reveromycinica</name>
    <dbReference type="NCBI Taxonomy" id="659352"/>
    <lineage>
        <taxon>Bacteria</taxon>
        <taxon>Bacillati</taxon>
        <taxon>Actinomycetota</taxon>
        <taxon>Actinomycetes</taxon>
        <taxon>Kitasatosporales</taxon>
        <taxon>Streptomycetaceae</taxon>
        <taxon>Actinacidiphila</taxon>
    </lineage>
</organism>
<comment type="similarity">
    <text evidence="2">Belongs to the PEP-utilizing enzyme family.</text>
</comment>
<evidence type="ECO:0000256" key="6">
    <source>
        <dbReference type="ARBA" id="ARBA00022777"/>
    </source>
</evidence>
<evidence type="ECO:0000259" key="10">
    <source>
        <dbReference type="Pfam" id="PF00391"/>
    </source>
</evidence>
<evidence type="ECO:0000259" key="11">
    <source>
        <dbReference type="Pfam" id="PF02896"/>
    </source>
</evidence>
<evidence type="ECO:0000256" key="8">
    <source>
        <dbReference type="ARBA" id="ARBA00033235"/>
    </source>
</evidence>
<evidence type="ECO:0000256" key="5">
    <source>
        <dbReference type="ARBA" id="ARBA00022723"/>
    </source>
</evidence>